<sequence>MNNNQRSILATKIIISLVGIVFAVLHTTKILNFDNQGLILLVIAFLPWLTGILSKAELPGGWKLEFIQQIQEEQVKQKYEIEQLKFLIEGFVTENELNILKRLNSSEPFLVKVDKTSVFFSNELDRLRRLGLISNPEGKGRATLLKDDGNRREVKEHFYITEKGKNYLKFRGFA</sequence>
<dbReference type="Proteomes" id="UP000252107">
    <property type="component" value="Unassembled WGS sequence"/>
</dbReference>
<protein>
    <submittedName>
        <fullName evidence="2">Uncharacterized protein</fullName>
    </submittedName>
</protein>
<dbReference type="AlphaFoldDB" id="A0A367RPY6"/>
<dbReference type="EMBL" id="LXQD01000109">
    <property type="protein sequence ID" value="RCJ37911.1"/>
    <property type="molecule type" value="Genomic_DNA"/>
</dbReference>
<feature type="transmembrane region" description="Helical" evidence="1">
    <location>
        <begin position="7"/>
        <end position="25"/>
    </location>
</feature>
<feature type="transmembrane region" description="Helical" evidence="1">
    <location>
        <begin position="37"/>
        <end position="54"/>
    </location>
</feature>
<accession>A0A367RPY6</accession>
<gene>
    <name evidence="2" type="ORF">A6770_14065</name>
</gene>
<reference evidence="2" key="1">
    <citation type="submission" date="2016-04" db="EMBL/GenBank/DDBJ databases">
        <authorList>
            <person name="Tabuchi Yagui T.R."/>
        </authorList>
    </citation>
    <scope>NUCLEOTIDE SEQUENCE [LARGE SCALE GENOMIC DNA]</scope>
    <source>
        <strain evidence="2">NIES-26</strain>
    </source>
</reference>
<evidence type="ECO:0000313" key="2">
    <source>
        <dbReference type="EMBL" id="RCJ37911.1"/>
    </source>
</evidence>
<name>A0A367RPY6_9NOSO</name>
<keyword evidence="1" id="KW-0812">Transmembrane</keyword>
<evidence type="ECO:0000313" key="3">
    <source>
        <dbReference type="Proteomes" id="UP000252107"/>
    </source>
</evidence>
<keyword evidence="3" id="KW-1185">Reference proteome</keyword>
<proteinExistence type="predicted"/>
<keyword evidence="1" id="KW-1133">Transmembrane helix</keyword>
<organism evidence="2 3">
    <name type="scientific">Nostoc minutum NIES-26</name>
    <dbReference type="NCBI Taxonomy" id="1844469"/>
    <lineage>
        <taxon>Bacteria</taxon>
        <taxon>Bacillati</taxon>
        <taxon>Cyanobacteriota</taxon>
        <taxon>Cyanophyceae</taxon>
        <taxon>Nostocales</taxon>
        <taxon>Nostocaceae</taxon>
        <taxon>Nostoc</taxon>
    </lineage>
</organism>
<evidence type="ECO:0000256" key="1">
    <source>
        <dbReference type="SAM" id="Phobius"/>
    </source>
</evidence>
<comment type="caution">
    <text evidence="2">The sequence shown here is derived from an EMBL/GenBank/DDBJ whole genome shotgun (WGS) entry which is preliminary data.</text>
</comment>
<keyword evidence="1" id="KW-0472">Membrane</keyword>